<evidence type="ECO:0000313" key="1">
    <source>
        <dbReference type="EMBL" id="KAG8050591.1"/>
    </source>
</evidence>
<keyword evidence="2" id="KW-1185">Reference proteome</keyword>
<dbReference type="EMBL" id="JAAALK010000289">
    <property type="protein sequence ID" value="KAG8050591.1"/>
    <property type="molecule type" value="Genomic_DNA"/>
</dbReference>
<reference evidence="1" key="1">
    <citation type="journal article" date="2021" name="bioRxiv">
        <title>Whole Genome Assembly and Annotation of Northern Wild Rice, Zizania palustris L., Supports a Whole Genome Duplication in the Zizania Genus.</title>
        <authorList>
            <person name="Haas M."/>
            <person name="Kono T."/>
            <person name="Macchietto M."/>
            <person name="Millas R."/>
            <person name="McGilp L."/>
            <person name="Shao M."/>
            <person name="Duquette J."/>
            <person name="Hirsch C.N."/>
            <person name="Kimball J."/>
        </authorList>
    </citation>
    <scope>NUCLEOTIDE SEQUENCE</scope>
    <source>
        <tissue evidence="1">Fresh leaf tissue</tissue>
    </source>
</reference>
<evidence type="ECO:0000313" key="2">
    <source>
        <dbReference type="Proteomes" id="UP000729402"/>
    </source>
</evidence>
<organism evidence="1 2">
    <name type="scientific">Zizania palustris</name>
    <name type="common">Northern wild rice</name>
    <dbReference type="NCBI Taxonomy" id="103762"/>
    <lineage>
        <taxon>Eukaryota</taxon>
        <taxon>Viridiplantae</taxon>
        <taxon>Streptophyta</taxon>
        <taxon>Embryophyta</taxon>
        <taxon>Tracheophyta</taxon>
        <taxon>Spermatophyta</taxon>
        <taxon>Magnoliopsida</taxon>
        <taxon>Liliopsida</taxon>
        <taxon>Poales</taxon>
        <taxon>Poaceae</taxon>
        <taxon>BOP clade</taxon>
        <taxon>Oryzoideae</taxon>
        <taxon>Oryzeae</taxon>
        <taxon>Zizaniinae</taxon>
        <taxon>Zizania</taxon>
    </lineage>
</organism>
<proteinExistence type="predicted"/>
<dbReference type="Proteomes" id="UP000729402">
    <property type="component" value="Unassembled WGS sequence"/>
</dbReference>
<sequence length="237" mass="25395">MSDCFAMEMDDLHRRWLPPEILADIGFADAAVPAPAAIEGLALHLAGLIGGGRKVAPRSACTSPPAPYNNLQLLGRVPVCGLEGQDIMAYGGAPVCPYSPVQWQVTPVATGSVSSVGFELHRTRRLGSPPPAKRRGGGGGTGVFLPRAEMYQAKAAAGKSTGRGWKAPKDQLEQRSLEAMKQQQRQCHELRARRPDSETTMVQLRRRPLAASDRPRAARTVAALSFTHDMTAPGMHA</sequence>
<protein>
    <submittedName>
        <fullName evidence="1">Uncharacterized protein</fullName>
    </submittedName>
</protein>
<dbReference type="AlphaFoldDB" id="A0A8J5RB96"/>
<name>A0A8J5RB96_ZIZPA</name>
<gene>
    <name evidence="1" type="ORF">GUJ93_ZPchr0009g2362</name>
</gene>
<accession>A0A8J5RB96</accession>
<dbReference type="OrthoDB" id="690575at2759"/>
<reference evidence="1" key="2">
    <citation type="submission" date="2021-02" db="EMBL/GenBank/DDBJ databases">
        <authorList>
            <person name="Kimball J.A."/>
            <person name="Haas M.W."/>
            <person name="Macchietto M."/>
            <person name="Kono T."/>
            <person name="Duquette J."/>
            <person name="Shao M."/>
        </authorList>
    </citation>
    <scope>NUCLEOTIDE SEQUENCE</scope>
    <source>
        <tissue evidence="1">Fresh leaf tissue</tissue>
    </source>
</reference>
<comment type="caution">
    <text evidence="1">The sequence shown here is derived from an EMBL/GenBank/DDBJ whole genome shotgun (WGS) entry which is preliminary data.</text>
</comment>